<dbReference type="InterPro" id="IPR036457">
    <property type="entry name" value="PPM-type-like_dom_sf"/>
</dbReference>
<dbReference type="SMART" id="SM00331">
    <property type="entry name" value="PP2C_SIG"/>
    <property type="match status" value="1"/>
</dbReference>
<dbReference type="InterPro" id="IPR052016">
    <property type="entry name" value="Bact_Sigma-Reg"/>
</dbReference>
<dbReference type="PANTHER" id="PTHR43156">
    <property type="entry name" value="STAGE II SPORULATION PROTEIN E-RELATED"/>
    <property type="match status" value="1"/>
</dbReference>
<evidence type="ECO:0000256" key="2">
    <source>
        <dbReference type="SAM" id="Coils"/>
    </source>
</evidence>
<dbReference type="InterPro" id="IPR013656">
    <property type="entry name" value="PAS_4"/>
</dbReference>
<evidence type="ECO:0000259" key="3">
    <source>
        <dbReference type="SMART" id="SM00331"/>
    </source>
</evidence>
<keyword evidence="2" id="KW-0175">Coiled coil</keyword>
<dbReference type="GO" id="GO:0016791">
    <property type="term" value="F:phosphatase activity"/>
    <property type="evidence" value="ECO:0007669"/>
    <property type="project" value="TreeGrafter"/>
</dbReference>
<dbReference type="InterPro" id="IPR001932">
    <property type="entry name" value="PPM-type_phosphatase-like_dom"/>
</dbReference>
<gene>
    <name evidence="4" type="ORF">HJG54_33165</name>
</gene>
<keyword evidence="1" id="KW-0378">Hydrolase</keyword>
<sequence length="405" mass="45086">MERDLAIIVRELRATLGKMELALGSIDEAIVWTGEDATIQWCNTRFDQLVDKLHIAILGNSLLELLPLTCQGDPVTTANHPVVAVLQNAYKTTEYEFHPFDRPLILEISGACLEFKTGERAAVLTIRDVTERKRMEETLILANQEITALNRKLEAENLRMSAELDVTRKLQQMILPRSEELAAITSLDIAGFMEPADEVGGDYYDVLQCDEVITIGIGDVTGHGLESGILMVMTQTAVRTLSEMREADPVKFLDTLNRAIYQNIQRMNSDRSLTLAILNYADHQLSISGQHEETLIVRANGVIERINTKNLGFPIGLDDAIAPFISHASIRLESGDGIVLYTDGITEAENLAGEQYGIERLCGTVAQNWQATAEEIKQRVIADVHHHIGEQKIFDDITLLVLKQK</sequence>
<dbReference type="SUPFAM" id="SSF55785">
    <property type="entry name" value="PYP-like sensor domain (PAS domain)"/>
    <property type="match status" value="1"/>
</dbReference>
<feature type="domain" description="PPM-type phosphatase" evidence="3">
    <location>
        <begin position="184"/>
        <end position="404"/>
    </location>
</feature>
<dbReference type="InterPro" id="IPR035965">
    <property type="entry name" value="PAS-like_dom_sf"/>
</dbReference>
<reference evidence="4" key="1">
    <citation type="submission" date="2020-05" db="EMBL/GenBank/DDBJ databases">
        <authorList>
            <person name="Zhu T."/>
            <person name="Keshari N."/>
            <person name="Lu X."/>
        </authorList>
    </citation>
    <scope>NUCLEOTIDE SEQUENCE</scope>
    <source>
        <strain evidence="4">NK1-12</strain>
    </source>
</reference>
<protein>
    <submittedName>
        <fullName evidence="4">SpoIIE family protein phosphatase</fullName>
    </submittedName>
</protein>
<name>A0AA96WM86_9CYAN</name>
<dbReference type="SUPFAM" id="SSF81606">
    <property type="entry name" value="PP2C-like"/>
    <property type="match status" value="1"/>
</dbReference>
<dbReference type="AlphaFoldDB" id="A0AA96WM86"/>
<dbReference type="EMBL" id="CP053587">
    <property type="protein sequence ID" value="WNZ27699.1"/>
    <property type="molecule type" value="Genomic_DNA"/>
</dbReference>
<dbReference type="Pfam" id="PF08448">
    <property type="entry name" value="PAS_4"/>
    <property type="match status" value="1"/>
</dbReference>
<dbReference type="RefSeq" id="WP_316436143.1">
    <property type="nucleotide sequence ID" value="NZ_CP053587.1"/>
</dbReference>
<dbReference type="Gene3D" id="3.30.450.20">
    <property type="entry name" value="PAS domain"/>
    <property type="match status" value="1"/>
</dbReference>
<evidence type="ECO:0000256" key="1">
    <source>
        <dbReference type="ARBA" id="ARBA00022801"/>
    </source>
</evidence>
<organism evidence="4">
    <name type="scientific">Leptolyngbya sp. NK1-12</name>
    <dbReference type="NCBI Taxonomy" id="2547451"/>
    <lineage>
        <taxon>Bacteria</taxon>
        <taxon>Bacillati</taxon>
        <taxon>Cyanobacteriota</taxon>
        <taxon>Cyanophyceae</taxon>
        <taxon>Leptolyngbyales</taxon>
        <taxon>Leptolyngbyaceae</taxon>
        <taxon>Leptolyngbya group</taxon>
        <taxon>Leptolyngbya</taxon>
    </lineage>
</organism>
<feature type="coiled-coil region" evidence="2">
    <location>
        <begin position="132"/>
        <end position="163"/>
    </location>
</feature>
<proteinExistence type="predicted"/>
<evidence type="ECO:0000313" key="4">
    <source>
        <dbReference type="EMBL" id="WNZ27699.1"/>
    </source>
</evidence>
<dbReference type="Pfam" id="PF07228">
    <property type="entry name" value="SpoIIE"/>
    <property type="match status" value="1"/>
</dbReference>
<accession>A0AA96WM86</accession>
<dbReference type="Gene3D" id="3.60.40.10">
    <property type="entry name" value="PPM-type phosphatase domain"/>
    <property type="match status" value="1"/>
</dbReference>
<dbReference type="PANTHER" id="PTHR43156:SF2">
    <property type="entry name" value="STAGE II SPORULATION PROTEIN E"/>
    <property type="match status" value="1"/>
</dbReference>